<keyword evidence="4" id="KW-1185">Reference proteome</keyword>
<evidence type="ECO:0008006" key="5">
    <source>
        <dbReference type="Google" id="ProtNLM"/>
    </source>
</evidence>
<feature type="transmembrane region" description="Helical" evidence="2">
    <location>
        <begin position="125"/>
        <end position="149"/>
    </location>
</feature>
<proteinExistence type="predicted"/>
<feature type="transmembrane region" description="Helical" evidence="2">
    <location>
        <begin position="52"/>
        <end position="72"/>
    </location>
</feature>
<protein>
    <recommendedName>
        <fullName evidence="5">G-protein coupled receptors family 1 profile domain-containing protein</fullName>
    </recommendedName>
</protein>
<feature type="region of interest" description="Disordered" evidence="1">
    <location>
        <begin position="378"/>
        <end position="504"/>
    </location>
</feature>
<feature type="transmembrane region" description="Helical" evidence="2">
    <location>
        <begin position="12"/>
        <end position="31"/>
    </location>
</feature>
<feature type="compositionally biased region" description="Polar residues" evidence="1">
    <location>
        <begin position="390"/>
        <end position="411"/>
    </location>
</feature>
<feature type="transmembrane region" description="Helical" evidence="2">
    <location>
        <begin position="164"/>
        <end position="184"/>
    </location>
</feature>
<accession>A0AAV2IGX6</accession>
<feature type="non-terminal residue" evidence="3">
    <location>
        <position position="504"/>
    </location>
</feature>
<organism evidence="3 4">
    <name type="scientific">Lymnaea stagnalis</name>
    <name type="common">Great pond snail</name>
    <name type="synonym">Helix stagnalis</name>
    <dbReference type="NCBI Taxonomy" id="6523"/>
    <lineage>
        <taxon>Eukaryota</taxon>
        <taxon>Metazoa</taxon>
        <taxon>Spiralia</taxon>
        <taxon>Lophotrochozoa</taxon>
        <taxon>Mollusca</taxon>
        <taxon>Gastropoda</taxon>
        <taxon>Heterobranchia</taxon>
        <taxon>Euthyneura</taxon>
        <taxon>Panpulmonata</taxon>
        <taxon>Hygrophila</taxon>
        <taxon>Lymnaeoidea</taxon>
        <taxon>Lymnaeidae</taxon>
        <taxon>Lymnaea</taxon>
    </lineage>
</organism>
<evidence type="ECO:0000313" key="4">
    <source>
        <dbReference type="Proteomes" id="UP001497497"/>
    </source>
</evidence>
<feature type="transmembrane region" description="Helical" evidence="2">
    <location>
        <begin position="84"/>
        <end position="104"/>
    </location>
</feature>
<gene>
    <name evidence="3" type="ORF">GSLYS_00017491001</name>
</gene>
<evidence type="ECO:0000313" key="3">
    <source>
        <dbReference type="EMBL" id="CAL1543978.1"/>
    </source>
</evidence>
<keyword evidence="2" id="KW-0812">Transmembrane</keyword>
<keyword evidence="2" id="KW-1133">Transmembrane helix</keyword>
<comment type="caution">
    <text evidence="3">The sequence shown here is derived from an EMBL/GenBank/DDBJ whole genome shotgun (WGS) entry which is preliminary data.</text>
</comment>
<keyword evidence="2" id="KW-0472">Membrane</keyword>
<feature type="compositionally biased region" description="Polar residues" evidence="1">
    <location>
        <begin position="445"/>
        <end position="504"/>
    </location>
</feature>
<evidence type="ECO:0000256" key="1">
    <source>
        <dbReference type="SAM" id="MobiDB-lite"/>
    </source>
</evidence>
<sequence>MTMPRIPDDVQVIAAILCVVTILLANGALTYKNVRSCDFWTEPKRLTILSMALADVVFALFALNVLYLSPLLSAAASCSVTSLAYIYCLLLNCVCGLGVLSLGFELWHRRKTGKSSFRIRCLTSFILSCFPWVLGLSIVLPLCLGSVALGHCEFRKSLEKSSRTQIAAALILPACAAVLVCVVVQRGSIRPASVDQHWDNTSQVLTMSRKETSCFQTHPDSERSVYSSLPKLQPLSENDMTNQNERLDGLNPTTGHISMRQNLTNMTPVVARRNLNCHNQHVEANEKNELPSKRHNHASSISQQIQSMAPRPSTQSRLSTFSMIQHSSFNDIHHSTFNTIQQPTINYNVASALINDLQSQIYDHPQPTLSNELQLIYSNPNPSEDKRTLIYSNPNPNEDNRTLIYSNTNPSEDNRTLIYRNPNPNEDNRTLIYRNPNPNEDNRTLIYSNPNPSEDNRTLIYSNPNPSEDNRTLIYSNPNPSEDNRTLIYSNPNPNEDNRTLIYS</sequence>
<dbReference type="EMBL" id="CAXITT010000586">
    <property type="protein sequence ID" value="CAL1543978.1"/>
    <property type="molecule type" value="Genomic_DNA"/>
</dbReference>
<dbReference type="AlphaFoldDB" id="A0AAV2IGX6"/>
<name>A0AAV2IGX6_LYMST</name>
<evidence type="ECO:0000256" key="2">
    <source>
        <dbReference type="SAM" id="Phobius"/>
    </source>
</evidence>
<dbReference type="Proteomes" id="UP001497497">
    <property type="component" value="Unassembled WGS sequence"/>
</dbReference>
<reference evidence="3 4" key="1">
    <citation type="submission" date="2024-04" db="EMBL/GenBank/DDBJ databases">
        <authorList>
            <consortium name="Genoscope - CEA"/>
            <person name="William W."/>
        </authorList>
    </citation>
    <scope>NUCLEOTIDE SEQUENCE [LARGE SCALE GENOMIC DNA]</scope>
</reference>